<dbReference type="Gene3D" id="2.60.120.260">
    <property type="entry name" value="Galactose-binding domain-like"/>
    <property type="match status" value="2"/>
</dbReference>
<dbReference type="Pfam" id="PF18962">
    <property type="entry name" value="Por_Secre_tail"/>
    <property type="match status" value="1"/>
</dbReference>
<evidence type="ECO:0000259" key="3">
    <source>
        <dbReference type="Pfam" id="PF24606"/>
    </source>
</evidence>
<feature type="domain" description="Secretion system C-terminal sorting" evidence="2">
    <location>
        <begin position="1262"/>
        <end position="1329"/>
    </location>
</feature>
<dbReference type="PANTHER" id="PTHR46769:SF2">
    <property type="entry name" value="FIBROCYSTIN-L ISOFORM 2 PRECURSOR-RELATED"/>
    <property type="match status" value="1"/>
</dbReference>
<name>A0A1B1Y633_9FLAO</name>
<evidence type="ECO:0000256" key="1">
    <source>
        <dbReference type="ARBA" id="ARBA00022729"/>
    </source>
</evidence>
<evidence type="ECO:0000313" key="4">
    <source>
        <dbReference type="EMBL" id="ANW96194.1"/>
    </source>
</evidence>
<dbReference type="KEGG" id="wfu:AXE80_07845"/>
<dbReference type="InterPro" id="IPR008979">
    <property type="entry name" value="Galactose-bd-like_sf"/>
</dbReference>
<gene>
    <name evidence="4" type="ORF">AXE80_07845</name>
</gene>
<dbReference type="InterPro" id="IPR052387">
    <property type="entry name" value="Fibrocystin"/>
</dbReference>
<keyword evidence="1" id="KW-0732">Signal</keyword>
<protein>
    <submittedName>
        <fullName evidence="4">Uncharacterized protein</fullName>
    </submittedName>
</protein>
<dbReference type="EMBL" id="CP014224">
    <property type="protein sequence ID" value="ANW96194.1"/>
    <property type="molecule type" value="Genomic_DNA"/>
</dbReference>
<evidence type="ECO:0000259" key="2">
    <source>
        <dbReference type="Pfam" id="PF18962"/>
    </source>
</evidence>
<organism evidence="4 5">
    <name type="scientific">Wenyingzhuangia fucanilytica</name>
    <dbReference type="NCBI Taxonomy" id="1790137"/>
    <lineage>
        <taxon>Bacteria</taxon>
        <taxon>Pseudomonadati</taxon>
        <taxon>Bacteroidota</taxon>
        <taxon>Flavobacteriia</taxon>
        <taxon>Flavobacteriales</taxon>
        <taxon>Flavobacteriaceae</taxon>
        <taxon>Wenyingzhuangia</taxon>
    </lineage>
</organism>
<sequence length="1332" mass="146014">MDVDNLVPDDTATHTALKSGNWNDTTVWGDKGVPTSAAIVIIPSGLTVTYEENSDEHIFAIRVDGGFIIQQTNQASTTKLVVDTFVGLMGSNIKIIADDVTDGNIEVVFKPFDIMQHRSNQTRIYPLKWSTTAKQFFKDGKPHYLKTYQITTTDDKDRFDNAAEGNLNTSISEYSSTLVDDGAGVYGRNTWDPKMLSLGLITAGEIEILGKEKTNMVMLSGVADSGNNSFSLTTTPIGWNVNDELVITSSGNQSDISSTGIDQVAITNISGTSVTVDQNLQNNHRPNASQGLNSYVGNLSRNITFSSAETEISKRGHFMAMHNPANVQVKYALFKDMGRTDKSRLTDDFIYDKWLDPVVPISKLSSLGQECMQLKQPEPNAVTNPRGRYSIHLHMTGATNGTNAAVVEGNAVWGNPGWAITQHDSHANVSKNVVYDVSGAGIVSEAGNETGFWNDNLLVDIRKARDGKGTAMHPTSGEVTFDADFYHSALFYDDYLFRGEGLAMKGRAVVCKNNVISNANFAVGITNLNPVVNNLRRVDPEALAAVRPGFQIDQFPLEKNVYSAAGDGVMPVEVSLIIENTTVINSYTAMNSIERDMGVNHESRSVFDGFKAWGVNTGFQLTYQMDYSFKDVYISGKNMNAKGIDMWKHSQNHTFENIKLEDLGTGIRVSKVVGTSPDYDKVKTRNNGFTPWLFVNLTENNVTNHYGIELDSNGATYNYTEHCDNIAYLTNTDIHKEREIVFTPFTDASLLNSAYLAANADEALSYHDDLTVDLKVDVTSSADHSLRFSVNGLVSDSGGTYNFGTKQAWAQGDLRYSYPQRIYEFASVDKLKEYLTVNGVYKDAERGDQLYFIINELIPDRFTFEYKSFQIRVDIVNANSTEAPYSSAVYESEVALAPQSKVLSIYGTATQSSTSTNESFESVAIATPADRAIDGNTNGKIHTQFYQKGEVPIGSSAYTQQESEPWWDLDLGQISTVENIDVWGTQELNGASISQDDPDFEDFYVLISDTPFTSTTTLAEAIAHAGTGNYFYSNSPSSRVFSLTNLNKSARYVRVQSAKSNTQLKLAEVIVIGKAVPPASTCGEVEDGGIIINGDFECGYTEDWTHSVSGSAAATFADGTTNSNSGDVSTFIDVTTADGYNKVQLLNTEYVGDLNGKTLTVKAWVKSPTSGAKFKFQIGVNTTASGTIQKTSSPFDLTNTYQEFTYTVDITEETSSILVKINTGNFVGEYYYDDISSTVEDTVSGSKKSLSVDITEGEVFNMYPNPAKGSVYVQGSDKVSKISIYNVSGILVKQINKVGNVIDLFDFNNGIYIVNIEFKDGTKEIKRLLVNN</sequence>
<dbReference type="InterPro" id="IPR026444">
    <property type="entry name" value="Secre_tail"/>
</dbReference>
<dbReference type="STRING" id="1790137.AXE80_07845"/>
<proteinExistence type="predicted"/>
<accession>A0A1B1Y633</accession>
<dbReference type="Proteomes" id="UP000092967">
    <property type="component" value="Chromosome"/>
</dbReference>
<feature type="domain" description="CEMIP beta-helix" evidence="3">
    <location>
        <begin position="387"/>
        <end position="462"/>
    </location>
</feature>
<dbReference type="InterPro" id="IPR055401">
    <property type="entry name" value="CEMIP_beta-hel_dom"/>
</dbReference>
<dbReference type="NCBIfam" id="TIGR04183">
    <property type="entry name" value="Por_Secre_tail"/>
    <property type="match status" value="1"/>
</dbReference>
<reference evidence="4 5" key="1">
    <citation type="submission" date="2016-02" db="EMBL/GenBank/DDBJ databases">
        <authorList>
            <person name="Wen L."/>
            <person name="He K."/>
            <person name="Yang H."/>
        </authorList>
    </citation>
    <scope>NUCLEOTIDE SEQUENCE [LARGE SCALE GENOMIC DNA]</scope>
    <source>
        <strain evidence="4 5">CZ1127</strain>
    </source>
</reference>
<evidence type="ECO:0000313" key="5">
    <source>
        <dbReference type="Proteomes" id="UP000092967"/>
    </source>
</evidence>
<dbReference type="Pfam" id="PF24606">
    <property type="entry name" value="CEMIP_beta-hel"/>
    <property type="match status" value="1"/>
</dbReference>
<dbReference type="SUPFAM" id="SSF49785">
    <property type="entry name" value="Galactose-binding domain-like"/>
    <property type="match status" value="2"/>
</dbReference>
<dbReference type="PANTHER" id="PTHR46769">
    <property type="entry name" value="POLYCYSTIC KIDNEY AND HEPATIC DISEASE 1 (AUTOSOMAL RECESSIVE)-LIKE 1"/>
    <property type="match status" value="1"/>
</dbReference>
<keyword evidence="5" id="KW-1185">Reference proteome</keyword>